<comment type="caution">
    <text evidence="1">The sequence shown here is derived from an EMBL/GenBank/DDBJ whole genome shotgun (WGS) entry which is preliminary data.</text>
</comment>
<protein>
    <submittedName>
        <fullName evidence="1">Uncharacterized protein</fullName>
    </submittedName>
</protein>
<dbReference type="OrthoDB" id="3267748at2759"/>
<accession>A0A9P6BZS0</accession>
<proteinExistence type="predicted"/>
<reference evidence="1" key="1">
    <citation type="submission" date="2020-11" db="EMBL/GenBank/DDBJ databases">
        <authorList>
            <consortium name="DOE Joint Genome Institute"/>
            <person name="Ahrendt S."/>
            <person name="Riley R."/>
            <person name="Andreopoulos W."/>
            <person name="Labutti K."/>
            <person name="Pangilinan J."/>
            <person name="Ruiz-Duenas F.J."/>
            <person name="Barrasa J.M."/>
            <person name="Sanchez-Garcia M."/>
            <person name="Camarero S."/>
            <person name="Miyauchi S."/>
            <person name="Serrano A."/>
            <person name="Linde D."/>
            <person name="Babiker R."/>
            <person name="Drula E."/>
            <person name="Ayuso-Fernandez I."/>
            <person name="Pacheco R."/>
            <person name="Padilla G."/>
            <person name="Ferreira P."/>
            <person name="Barriuso J."/>
            <person name="Kellner H."/>
            <person name="Castanera R."/>
            <person name="Alfaro M."/>
            <person name="Ramirez L."/>
            <person name="Pisabarro A.G."/>
            <person name="Kuo A."/>
            <person name="Tritt A."/>
            <person name="Lipzen A."/>
            <person name="He G."/>
            <person name="Yan M."/>
            <person name="Ng V."/>
            <person name="Cullen D."/>
            <person name="Martin F."/>
            <person name="Rosso M.-N."/>
            <person name="Henrissat B."/>
            <person name="Hibbett D."/>
            <person name="Martinez A.T."/>
            <person name="Grigoriev I.V."/>
        </authorList>
    </citation>
    <scope>NUCLEOTIDE SEQUENCE</scope>
    <source>
        <strain evidence="1">MF-IS2</strain>
    </source>
</reference>
<evidence type="ECO:0000313" key="1">
    <source>
        <dbReference type="EMBL" id="KAF9443693.1"/>
    </source>
</evidence>
<feature type="non-terminal residue" evidence="1">
    <location>
        <position position="1"/>
    </location>
</feature>
<dbReference type="EMBL" id="MU151443">
    <property type="protein sequence ID" value="KAF9443693.1"/>
    <property type="molecule type" value="Genomic_DNA"/>
</dbReference>
<dbReference type="AlphaFoldDB" id="A0A9P6BZS0"/>
<sequence>IELSGKYLSGNAYWFFEHDILDLGQRYTLTKYFEHLFDYISLLISECSRETSLIPANSENGLSWIFFTASMS</sequence>
<gene>
    <name evidence="1" type="ORF">P691DRAFT_678981</name>
</gene>
<name>A0A9P6BZS0_9AGAR</name>
<organism evidence="1 2">
    <name type="scientific">Macrolepiota fuliginosa MF-IS2</name>
    <dbReference type="NCBI Taxonomy" id="1400762"/>
    <lineage>
        <taxon>Eukaryota</taxon>
        <taxon>Fungi</taxon>
        <taxon>Dikarya</taxon>
        <taxon>Basidiomycota</taxon>
        <taxon>Agaricomycotina</taxon>
        <taxon>Agaricomycetes</taxon>
        <taxon>Agaricomycetidae</taxon>
        <taxon>Agaricales</taxon>
        <taxon>Agaricineae</taxon>
        <taxon>Agaricaceae</taxon>
        <taxon>Macrolepiota</taxon>
    </lineage>
</organism>
<evidence type="ECO:0000313" key="2">
    <source>
        <dbReference type="Proteomes" id="UP000807342"/>
    </source>
</evidence>
<dbReference type="Proteomes" id="UP000807342">
    <property type="component" value="Unassembled WGS sequence"/>
</dbReference>
<keyword evidence="2" id="KW-1185">Reference proteome</keyword>